<keyword evidence="2" id="KW-1003">Cell membrane</keyword>
<dbReference type="Pfam" id="PF00672">
    <property type="entry name" value="HAMP"/>
    <property type="match status" value="1"/>
</dbReference>
<dbReference type="GO" id="GO:0005886">
    <property type="term" value="C:plasma membrane"/>
    <property type="evidence" value="ECO:0007669"/>
    <property type="project" value="UniProtKB-SubCell"/>
</dbReference>
<dbReference type="RefSeq" id="WP_339160537.1">
    <property type="nucleotide sequence ID" value="NZ_LR743510.1"/>
</dbReference>
<organism evidence="10">
    <name type="scientific">Methylobacterium bullatum</name>
    <dbReference type="NCBI Taxonomy" id="570505"/>
    <lineage>
        <taxon>Bacteria</taxon>
        <taxon>Pseudomonadati</taxon>
        <taxon>Pseudomonadota</taxon>
        <taxon>Alphaproteobacteria</taxon>
        <taxon>Hyphomicrobiales</taxon>
        <taxon>Methylobacteriaceae</taxon>
        <taxon>Methylobacterium</taxon>
    </lineage>
</organism>
<dbReference type="Gene3D" id="1.10.287.950">
    <property type="entry name" value="Methyl-accepting chemotaxis protein"/>
    <property type="match status" value="1"/>
</dbReference>
<reference evidence="10" key="1">
    <citation type="submission" date="2019-12" db="EMBL/GenBank/DDBJ databases">
        <authorList>
            <person name="Cremers G."/>
        </authorList>
    </citation>
    <scope>NUCLEOTIDE SEQUENCE</scope>
    <source>
        <strain evidence="10">Mbul2</strain>
        <plasmid evidence="10">1</plasmid>
    </source>
</reference>
<evidence type="ECO:0000256" key="2">
    <source>
        <dbReference type="ARBA" id="ARBA00022519"/>
    </source>
</evidence>
<protein>
    <submittedName>
        <fullName evidence="10">Methyl-accepting chemotaxis protein 4</fullName>
    </submittedName>
</protein>
<dbReference type="SUPFAM" id="SSF58104">
    <property type="entry name" value="Methyl-accepting chemotaxis protein (MCP) signaling domain"/>
    <property type="match status" value="1"/>
</dbReference>
<keyword evidence="6" id="KW-0472">Membrane</keyword>
<dbReference type="PROSITE" id="PS50192">
    <property type="entry name" value="T_SNARE"/>
    <property type="match status" value="1"/>
</dbReference>
<dbReference type="CDD" id="cd12913">
    <property type="entry name" value="PDC1_MCP_like"/>
    <property type="match status" value="1"/>
</dbReference>
<evidence type="ECO:0000256" key="5">
    <source>
        <dbReference type="PROSITE-ProRule" id="PRU00284"/>
    </source>
</evidence>
<dbReference type="PANTHER" id="PTHR32089:SF112">
    <property type="entry name" value="LYSOZYME-LIKE PROTEIN-RELATED"/>
    <property type="match status" value="1"/>
</dbReference>
<gene>
    <name evidence="10" type="primary">mcp4_5</name>
    <name evidence="10" type="ORF">MBLL_01947</name>
</gene>
<comment type="subcellular location">
    <subcellularLocation>
        <location evidence="1">Cell inner membrane</location>
        <topology evidence="1">Multi-pass membrane protein</topology>
    </subcellularLocation>
</comment>
<dbReference type="Gene3D" id="3.30.450.20">
    <property type="entry name" value="PAS domain"/>
    <property type="match status" value="2"/>
</dbReference>
<dbReference type="InterPro" id="IPR000727">
    <property type="entry name" value="T_SNARE_dom"/>
</dbReference>
<dbReference type="CDD" id="cd06225">
    <property type="entry name" value="HAMP"/>
    <property type="match status" value="1"/>
</dbReference>
<feature type="transmembrane region" description="Helical" evidence="6">
    <location>
        <begin position="29"/>
        <end position="49"/>
    </location>
</feature>
<dbReference type="EMBL" id="LR743510">
    <property type="protein sequence ID" value="CAA2140076.1"/>
    <property type="molecule type" value="Genomic_DNA"/>
</dbReference>
<proteinExistence type="inferred from homology"/>
<evidence type="ECO:0000259" key="8">
    <source>
        <dbReference type="PROSITE" id="PS50192"/>
    </source>
</evidence>
<keyword evidence="6" id="KW-0812">Transmembrane</keyword>
<keyword evidence="3 5" id="KW-0807">Transducer</keyword>
<accession>A0A679K5C2</accession>
<feature type="domain" description="Methyl-accepting transducer" evidence="7">
    <location>
        <begin position="492"/>
        <end position="728"/>
    </location>
</feature>
<evidence type="ECO:0000259" key="7">
    <source>
        <dbReference type="PROSITE" id="PS50111"/>
    </source>
</evidence>
<dbReference type="SMART" id="SM00304">
    <property type="entry name" value="HAMP"/>
    <property type="match status" value="1"/>
</dbReference>
<dbReference type="PROSITE" id="PS50885">
    <property type="entry name" value="HAMP"/>
    <property type="match status" value="1"/>
</dbReference>
<evidence type="ECO:0000256" key="4">
    <source>
        <dbReference type="ARBA" id="ARBA00029447"/>
    </source>
</evidence>
<dbReference type="SUPFAM" id="SSF158472">
    <property type="entry name" value="HAMP domain-like"/>
    <property type="match status" value="1"/>
</dbReference>
<dbReference type="Pfam" id="PF22673">
    <property type="entry name" value="MCP-like_PDC_1"/>
    <property type="match status" value="1"/>
</dbReference>
<evidence type="ECO:0000259" key="9">
    <source>
        <dbReference type="PROSITE" id="PS50885"/>
    </source>
</evidence>
<name>A0A679K5C2_9HYPH</name>
<dbReference type="PANTHER" id="PTHR32089">
    <property type="entry name" value="METHYL-ACCEPTING CHEMOTAXIS PROTEIN MCPB"/>
    <property type="match status" value="1"/>
</dbReference>
<evidence type="ECO:0000256" key="3">
    <source>
        <dbReference type="ARBA" id="ARBA00023224"/>
    </source>
</evidence>
<comment type="similarity">
    <text evidence="4">Belongs to the methyl-accepting chemotaxis (MCP) protein family.</text>
</comment>
<evidence type="ECO:0000256" key="1">
    <source>
        <dbReference type="ARBA" id="ARBA00004429"/>
    </source>
</evidence>
<dbReference type="SMART" id="SM00283">
    <property type="entry name" value="MA"/>
    <property type="match status" value="1"/>
</dbReference>
<dbReference type="InterPro" id="IPR004089">
    <property type="entry name" value="MCPsignal_dom"/>
</dbReference>
<feature type="domain" description="HAMP" evidence="9">
    <location>
        <begin position="397"/>
        <end position="450"/>
    </location>
</feature>
<keyword evidence="10" id="KW-0614">Plasmid</keyword>
<feature type="domain" description="T-SNARE coiled-coil homology" evidence="8">
    <location>
        <begin position="654"/>
        <end position="706"/>
    </location>
</feature>
<feature type="transmembrane region" description="Helical" evidence="6">
    <location>
        <begin position="374"/>
        <end position="395"/>
    </location>
</feature>
<dbReference type="GO" id="GO:0007165">
    <property type="term" value="P:signal transduction"/>
    <property type="evidence" value="ECO:0007669"/>
    <property type="project" value="UniProtKB-KW"/>
</dbReference>
<evidence type="ECO:0000256" key="6">
    <source>
        <dbReference type="SAM" id="Phobius"/>
    </source>
</evidence>
<dbReference type="AlphaFoldDB" id="A0A679K5C2"/>
<keyword evidence="2" id="KW-0997">Cell inner membrane</keyword>
<sequence length="748" mass="77551">MTTSIDRIPPSSTSASGTRSTLGSIKFKIITISGACVVLVSAAIVGYGARANIHSASIVNRSTEEILDKSSSENLLSIATAQAATIQGKIDFAFAAARDMSSALGVVAGGKTASRDTIRRGQLNDILLSVLKRNPDFNGTYSAWEPNAIDGLDAEHVDRREVGSDGTGRALPYWTRSADGQIAVQPLVEYDSRALHPNGVMRGGWYIGPKESGRESMLAPLPYIVQGKPVQLATISVPIVIDGKFRGVVGADFDLSFVQKTAEAVNASIYGGKGSVAIVSPTGLLVASSRHPQGIGGPLVSVDSSWNAYAETMRSGRSFVGRDEALDEIRVVAPLTLGQTGSSWSVVIAVPRTLVMAEAVKLGDGLSARAHTDLIWQLGVSGGIALIALVLMYLLSTSITNPINRLTRTLTVMARGEAVSEIEGATRGDEIGEIARAVDRIRIVTEEEAERRGTLAEEMRRTTEAHRRQMLHEMAGSFEAAVGGIVGAVSSSATELQATAKAMAGNAADTAHQSGTVAEAARDAAANVGTVAAAAEELGSSVQEIGRQVDNSATLARDAVTEATRTEALVRDLSEAATRIGDVVAMISSIAGQTNLLALNATIEAARAGEAGRGFAVVAAEVKELANQTARATDEIGTQIGRIQGSTGAAVSAIGSITSRIQEISSVATMIASAVEEQGAATQEIVRNVSQAASGTSDVTSNISGVAHAAEETGAAATQVLDSASELSRQSEHLTAEVSRFLATVRAA</sequence>
<dbReference type="Pfam" id="PF00015">
    <property type="entry name" value="MCPsignal"/>
    <property type="match status" value="1"/>
</dbReference>
<dbReference type="Gene3D" id="6.10.340.10">
    <property type="match status" value="1"/>
</dbReference>
<dbReference type="PROSITE" id="PS50111">
    <property type="entry name" value="CHEMOTAXIS_TRANSDUC_2"/>
    <property type="match status" value="1"/>
</dbReference>
<evidence type="ECO:0000313" key="10">
    <source>
        <dbReference type="EMBL" id="CAA2140076.1"/>
    </source>
</evidence>
<keyword evidence="6" id="KW-1133">Transmembrane helix</keyword>
<dbReference type="InterPro" id="IPR003660">
    <property type="entry name" value="HAMP_dom"/>
</dbReference>
<geneLocation type="plasmid" evidence="10">
    <name>1</name>
</geneLocation>